<dbReference type="Proteomes" id="UP000321121">
    <property type="component" value="Unassembled WGS sequence"/>
</dbReference>
<evidence type="ECO:0000313" key="1">
    <source>
        <dbReference type="EMBL" id="GEK74202.1"/>
    </source>
</evidence>
<protein>
    <submittedName>
        <fullName evidence="1">Uncharacterized protein</fullName>
    </submittedName>
</protein>
<evidence type="ECO:0000313" key="2">
    <source>
        <dbReference type="Proteomes" id="UP000321121"/>
    </source>
</evidence>
<comment type="caution">
    <text evidence="1">The sequence shown here is derived from an EMBL/GenBank/DDBJ whole genome shotgun (WGS) entry which is preliminary data.</text>
</comment>
<keyword evidence="2" id="KW-1185">Reference proteome</keyword>
<dbReference type="RefSeq" id="WP_146909842.1">
    <property type="nucleotide sequence ID" value="NZ_BJUS01000039.1"/>
</dbReference>
<accession>A0ABQ0U6W3</accession>
<gene>
    <name evidence="1" type="ORF">HHA04nite_27460</name>
</gene>
<name>A0ABQ0U6W3_9GAMM</name>
<sequence>MSEQDNIAFFDELTGKVLACLYGAFPVPTPLLAKDFVDEPLAYSEHVMSEVASDQAEFFIATCEWLRRAGYIDADERDPYNLIVREAVLTAKGLELLKVRPQNLTDEPTLGEQLATATRDGATDAAKKTVSEVLGMGARFMMHGISSL</sequence>
<organism evidence="1 2">
    <name type="scientific">Halomonas halophila</name>
    <dbReference type="NCBI Taxonomy" id="29573"/>
    <lineage>
        <taxon>Bacteria</taxon>
        <taxon>Pseudomonadati</taxon>
        <taxon>Pseudomonadota</taxon>
        <taxon>Gammaproteobacteria</taxon>
        <taxon>Oceanospirillales</taxon>
        <taxon>Halomonadaceae</taxon>
        <taxon>Halomonas</taxon>
    </lineage>
</organism>
<proteinExistence type="predicted"/>
<reference evidence="1 2" key="1">
    <citation type="submission" date="2019-07" db="EMBL/GenBank/DDBJ databases">
        <title>Whole genome shotgun sequence of Halomonas halophila NBRC 102604.</title>
        <authorList>
            <person name="Hosoyama A."/>
            <person name="Uohara A."/>
            <person name="Ohji S."/>
            <person name="Ichikawa N."/>
        </authorList>
    </citation>
    <scope>NUCLEOTIDE SEQUENCE [LARGE SCALE GENOMIC DNA]</scope>
    <source>
        <strain evidence="1 2">NBRC 102604</strain>
    </source>
</reference>
<dbReference type="EMBL" id="BJUS01000039">
    <property type="protein sequence ID" value="GEK74202.1"/>
    <property type="molecule type" value="Genomic_DNA"/>
</dbReference>